<dbReference type="GO" id="GO:0003677">
    <property type="term" value="F:DNA binding"/>
    <property type="evidence" value="ECO:0007669"/>
    <property type="project" value="InterPro"/>
</dbReference>
<organism evidence="3 4">
    <name type="scientific">Nitrosococcus halophilus (strain Nc4)</name>
    <dbReference type="NCBI Taxonomy" id="472759"/>
    <lineage>
        <taxon>Bacteria</taxon>
        <taxon>Pseudomonadati</taxon>
        <taxon>Pseudomonadota</taxon>
        <taxon>Gammaproteobacteria</taxon>
        <taxon>Chromatiales</taxon>
        <taxon>Chromatiaceae</taxon>
        <taxon>Nitrosococcus</taxon>
    </lineage>
</organism>
<keyword evidence="4" id="KW-1185">Reference proteome</keyword>
<dbReference type="STRING" id="472759.Nhal_1133"/>
<dbReference type="InterPro" id="IPR001387">
    <property type="entry name" value="Cro/C1-type_HTH"/>
</dbReference>
<feature type="compositionally biased region" description="Basic residues" evidence="1">
    <location>
        <begin position="204"/>
        <end position="215"/>
    </location>
</feature>
<evidence type="ECO:0000313" key="4">
    <source>
        <dbReference type="Proteomes" id="UP000001844"/>
    </source>
</evidence>
<gene>
    <name evidence="3" type="ordered locus">Nhal_1133</name>
</gene>
<dbReference type="EMBL" id="CP001798">
    <property type="protein sequence ID" value="ADE14301.1"/>
    <property type="molecule type" value="Genomic_DNA"/>
</dbReference>
<dbReference type="HOGENOM" id="CLU_1282099_0_0_6"/>
<evidence type="ECO:0000259" key="2">
    <source>
        <dbReference type="PROSITE" id="PS50943"/>
    </source>
</evidence>
<sequence>MGVFMQTNVQPIVANIKQLIIGKQTNKLQPMVVNTQQSKKDFAARLDKALTYAGIPQGRNRIASVSKMFGVSREAVRKWLAGESIPDTKRIAGIAQRTGVRGEWLLTSQGPMCYGDKEEMHEQSLSPHVLQLAHLIAQAPPEKVQAILTLLGVKEEGIYPPPRKERRSGGERRQNVHEVDFERRSGLDRRGSRPFFDDETPPRKPSKKKPRKGKD</sequence>
<reference evidence="4" key="1">
    <citation type="submission" date="2010-04" db="EMBL/GenBank/DDBJ databases">
        <title>Complete genome sequence of Nitrosococcus halophilus Nc4, a salt-adapted, aerobic obligate ammonia-oxidizing sulfur purple bacterium.</title>
        <authorList>
            <consortium name="US DOE Joint Genome Institute"/>
            <person name="Campbell M.A."/>
            <person name="Malfatti S.A."/>
            <person name="Chain P.S.G."/>
            <person name="Heidelberg J.F."/>
            <person name="Ward B.B."/>
            <person name="Klotz M.G."/>
        </authorList>
    </citation>
    <scope>NUCLEOTIDE SEQUENCE [LARGE SCALE GENOMIC DNA]</scope>
    <source>
        <strain evidence="4">Nc4</strain>
    </source>
</reference>
<evidence type="ECO:0000256" key="1">
    <source>
        <dbReference type="SAM" id="MobiDB-lite"/>
    </source>
</evidence>
<feature type="domain" description="HTH cro/C1-type" evidence="2">
    <location>
        <begin position="65"/>
        <end position="105"/>
    </location>
</feature>
<feature type="region of interest" description="Disordered" evidence="1">
    <location>
        <begin position="158"/>
        <end position="215"/>
    </location>
</feature>
<dbReference type="SUPFAM" id="SSF47413">
    <property type="entry name" value="lambda repressor-like DNA-binding domains"/>
    <property type="match status" value="1"/>
</dbReference>
<name>D5BZK6_NITHN</name>
<dbReference type="Gene3D" id="1.10.260.40">
    <property type="entry name" value="lambda repressor-like DNA-binding domains"/>
    <property type="match status" value="1"/>
</dbReference>
<dbReference type="Pfam" id="PF01381">
    <property type="entry name" value="HTH_3"/>
    <property type="match status" value="1"/>
</dbReference>
<dbReference type="PROSITE" id="PS50943">
    <property type="entry name" value="HTH_CROC1"/>
    <property type="match status" value="1"/>
</dbReference>
<accession>D5BZK6</accession>
<protein>
    <recommendedName>
        <fullName evidence="2">HTH cro/C1-type domain-containing protein</fullName>
    </recommendedName>
</protein>
<dbReference type="InterPro" id="IPR010982">
    <property type="entry name" value="Lambda_DNA-bd_dom_sf"/>
</dbReference>
<dbReference type="eggNOG" id="COG1476">
    <property type="taxonomic scope" value="Bacteria"/>
</dbReference>
<dbReference type="AlphaFoldDB" id="D5BZK6"/>
<evidence type="ECO:0000313" key="3">
    <source>
        <dbReference type="EMBL" id="ADE14301.1"/>
    </source>
</evidence>
<dbReference type="Proteomes" id="UP000001844">
    <property type="component" value="Chromosome"/>
</dbReference>
<proteinExistence type="predicted"/>
<dbReference type="CDD" id="cd00093">
    <property type="entry name" value="HTH_XRE"/>
    <property type="match status" value="1"/>
</dbReference>
<feature type="compositionally biased region" description="Basic and acidic residues" evidence="1">
    <location>
        <begin position="167"/>
        <end position="191"/>
    </location>
</feature>
<dbReference type="KEGG" id="nhl:Nhal_1133"/>